<dbReference type="AlphaFoldDB" id="A0A0D6XS32"/>
<dbReference type="Proteomes" id="UP000254100">
    <property type="component" value="Unassembled WGS sequence"/>
</dbReference>
<evidence type="ECO:0000313" key="3">
    <source>
        <dbReference type="Proteomes" id="UP000032366"/>
    </source>
</evidence>
<evidence type="ECO:0000313" key="4">
    <source>
        <dbReference type="Proteomes" id="UP000254100"/>
    </source>
</evidence>
<keyword evidence="2" id="KW-0808">Transferase</keyword>
<accession>A0A0D6XS32</accession>
<proteinExistence type="predicted"/>
<dbReference type="InterPro" id="IPR014942">
    <property type="entry name" value="AbiEii"/>
</dbReference>
<dbReference type="Gene3D" id="3.10.450.620">
    <property type="entry name" value="JHP933, nucleotidyltransferase-like core domain"/>
    <property type="match status" value="1"/>
</dbReference>
<evidence type="ECO:0000313" key="1">
    <source>
        <dbReference type="EMBL" id="KIX91624.1"/>
    </source>
</evidence>
<dbReference type="Pfam" id="PF08843">
    <property type="entry name" value="AbiEii"/>
    <property type="match status" value="1"/>
</dbReference>
<protein>
    <submittedName>
        <fullName evidence="2">Nucleotidyl transferase of uncharacterized function (DUF1814)</fullName>
    </submittedName>
</protein>
<gene>
    <name evidence="2" type="ORF">NCTC13832_01004</name>
    <name evidence="1" type="ORF">TP70_01395</name>
</gene>
<dbReference type="RefSeq" id="WP_044358796.1">
    <property type="nucleotide sequence ID" value="NZ_JXWY01000007.1"/>
</dbReference>
<name>A0A0D6XS32_9STAP</name>
<reference evidence="2 4" key="2">
    <citation type="submission" date="2018-06" db="EMBL/GenBank/DDBJ databases">
        <authorList>
            <consortium name="Pathogen Informatics"/>
            <person name="Doyle S."/>
        </authorList>
    </citation>
    <scope>NUCLEOTIDE SEQUENCE [LARGE SCALE GENOMIC DNA]</scope>
    <source>
        <strain evidence="2 4">NCTC13832</strain>
    </source>
</reference>
<dbReference type="GO" id="GO:0016740">
    <property type="term" value="F:transferase activity"/>
    <property type="evidence" value="ECO:0007669"/>
    <property type="project" value="UniProtKB-KW"/>
</dbReference>
<evidence type="ECO:0000313" key="2">
    <source>
        <dbReference type="EMBL" id="SUM57330.1"/>
    </source>
</evidence>
<sequence length="335" mass="39902">MFKFKQIPKSDLQAIIRNASSSLDVNEVILEKDYWVCFILNYLFTKSQWKKSFTFKGGTSLSKCYGLIDRFSEDIDLILDWRALGYETNEPWQDRSNTKQNKFNKGSNEKAQLFLENELLPKMIVDFSSILIDDFRLFIDTNEPQTILFEYPTNVHSEYVQPVVRLEIGALAAWTPSEIVEVKPDLMNVYSILFEGESIPVRTVLPERTFWEKATILHHEANRPKLSKMPIRYARHYYDMYCIGRSLYKDRAFQNKHLLEKVVAFKDKFYPRKWANYHEATLDKIRLMPDDYRLKEIEIDYRNMKEMFFKDYPSFTEVMYVIENLEMEIHSISIN</sequence>
<dbReference type="Proteomes" id="UP000032366">
    <property type="component" value="Unassembled WGS sequence"/>
</dbReference>
<dbReference type="EMBL" id="JXWY01000007">
    <property type="protein sequence ID" value="KIX91624.1"/>
    <property type="molecule type" value="Genomic_DNA"/>
</dbReference>
<reference evidence="1 3" key="1">
    <citation type="submission" date="2015-01" db="EMBL/GenBank/DDBJ databases">
        <authorList>
            <person name="Guo J."/>
        </authorList>
    </citation>
    <scope>NUCLEOTIDE SEQUENCE [LARGE SCALE GENOMIC DNA]</scope>
    <source>
        <strain evidence="1 3">DSM 22147</strain>
    </source>
</reference>
<dbReference type="STRING" id="569857.TP70_01395"/>
<dbReference type="OrthoDB" id="9780929at2"/>
<dbReference type="EMBL" id="UHDT01000001">
    <property type="protein sequence ID" value="SUM57330.1"/>
    <property type="molecule type" value="Genomic_DNA"/>
</dbReference>
<organism evidence="2 4">
    <name type="scientific">Staphylococcus microti</name>
    <dbReference type="NCBI Taxonomy" id="569857"/>
    <lineage>
        <taxon>Bacteria</taxon>
        <taxon>Bacillati</taxon>
        <taxon>Bacillota</taxon>
        <taxon>Bacilli</taxon>
        <taxon>Bacillales</taxon>
        <taxon>Staphylococcaceae</taxon>
        <taxon>Staphylococcus</taxon>
    </lineage>
</organism>
<keyword evidence="3" id="KW-1185">Reference proteome</keyword>